<dbReference type="Gene3D" id="3.40.50.2300">
    <property type="match status" value="1"/>
</dbReference>
<dbReference type="FunFam" id="3.40.50.2300:FF:000002">
    <property type="entry name" value="DNA-binding response regulator PhoP"/>
    <property type="match status" value="1"/>
</dbReference>
<dbReference type="Gene3D" id="1.10.10.10">
    <property type="entry name" value="Winged helix-like DNA-binding domain superfamily/Winged helix DNA-binding domain"/>
    <property type="match status" value="1"/>
</dbReference>
<dbReference type="SUPFAM" id="SSF52172">
    <property type="entry name" value="CheY-like"/>
    <property type="match status" value="1"/>
</dbReference>
<reference evidence="10 11" key="1">
    <citation type="submission" date="2016-10" db="EMBL/GenBank/DDBJ databases">
        <authorList>
            <person name="de Groot N.N."/>
        </authorList>
    </citation>
    <scope>NUCLEOTIDE SEQUENCE [LARGE SCALE GENOMIC DNA]</scope>
    <source>
        <strain evidence="10 11">JCM 19513</strain>
    </source>
</reference>
<dbReference type="PANTHER" id="PTHR48111:SF71">
    <property type="entry name" value="TRANSCRIPTIONAL REGULATORY PROTEIN PHOP"/>
    <property type="match status" value="1"/>
</dbReference>
<dbReference type="RefSeq" id="WP_074866499.1">
    <property type="nucleotide sequence ID" value="NZ_FOAS01000005.1"/>
</dbReference>
<feature type="domain" description="Response regulatory" evidence="8">
    <location>
        <begin position="2"/>
        <end position="116"/>
    </location>
</feature>
<dbReference type="EMBL" id="FOAS01000005">
    <property type="protein sequence ID" value="SEK82094.1"/>
    <property type="molecule type" value="Genomic_DNA"/>
</dbReference>
<evidence type="ECO:0000313" key="10">
    <source>
        <dbReference type="EMBL" id="SEK82094.1"/>
    </source>
</evidence>
<evidence type="ECO:0000256" key="6">
    <source>
        <dbReference type="PROSITE-ProRule" id="PRU00169"/>
    </source>
</evidence>
<dbReference type="InterPro" id="IPR001867">
    <property type="entry name" value="OmpR/PhoB-type_DNA-bd"/>
</dbReference>
<keyword evidence="4 7" id="KW-0238">DNA-binding</keyword>
<feature type="modified residue" description="4-aspartylphosphate" evidence="6">
    <location>
        <position position="51"/>
    </location>
</feature>
<evidence type="ECO:0000256" key="4">
    <source>
        <dbReference type="ARBA" id="ARBA00023125"/>
    </source>
</evidence>
<dbReference type="GO" id="GO:0032993">
    <property type="term" value="C:protein-DNA complex"/>
    <property type="evidence" value="ECO:0007669"/>
    <property type="project" value="TreeGrafter"/>
</dbReference>
<evidence type="ECO:0000256" key="3">
    <source>
        <dbReference type="ARBA" id="ARBA00023015"/>
    </source>
</evidence>
<dbReference type="Proteomes" id="UP000185766">
    <property type="component" value="Unassembled WGS sequence"/>
</dbReference>
<dbReference type="InterPro" id="IPR039420">
    <property type="entry name" value="WalR-like"/>
</dbReference>
<organism evidence="10 11">
    <name type="scientific">Atopomonas hussainii</name>
    <dbReference type="NCBI Taxonomy" id="1429083"/>
    <lineage>
        <taxon>Bacteria</taxon>
        <taxon>Pseudomonadati</taxon>
        <taxon>Pseudomonadota</taxon>
        <taxon>Gammaproteobacteria</taxon>
        <taxon>Pseudomonadales</taxon>
        <taxon>Pseudomonadaceae</taxon>
        <taxon>Atopomonas</taxon>
    </lineage>
</organism>
<dbReference type="SMART" id="SM00862">
    <property type="entry name" value="Trans_reg_C"/>
    <property type="match status" value="1"/>
</dbReference>
<dbReference type="STRING" id="1429083.GCA_001885685_01262"/>
<dbReference type="InterPro" id="IPR011006">
    <property type="entry name" value="CheY-like_superfamily"/>
</dbReference>
<keyword evidence="1 6" id="KW-0597">Phosphoprotein</keyword>
<dbReference type="Pfam" id="PF00486">
    <property type="entry name" value="Trans_reg_C"/>
    <property type="match status" value="1"/>
</dbReference>
<keyword evidence="11" id="KW-1185">Reference proteome</keyword>
<dbReference type="InterPro" id="IPR001789">
    <property type="entry name" value="Sig_transdc_resp-reg_receiver"/>
</dbReference>
<sequence>MQILLVEDNTLLSHHLQERLSACDHHVSLAADGKEGLYMAREFPCDVAIIDLGLPSMDGFEVIRQVRQSGATFPILVLTARGNWQDKVEALQLGADDYVVKPFQFEELEARLNVLLRRSTGFVKSRIEGGPFVVDTHRKQAFVGEQVLNLTAYEYKILEYLMTHHQQVISKERLLSYLYGDNDEREANVVEVLTGRLRRKLDSAAGVNPIDTVRGQGYLFNVACH</sequence>
<dbReference type="CDD" id="cd00383">
    <property type="entry name" value="trans_reg_C"/>
    <property type="match status" value="1"/>
</dbReference>
<dbReference type="GO" id="GO:0000976">
    <property type="term" value="F:transcription cis-regulatory region binding"/>
    <property type="evidence" value="ECO:0007669"/>
    <property type="project" value="TreeGrafter"/>
</dbReference>
<evidence type="ECO:0000256" key="5">
    <source>
        <dbReference type="ARBA" id="ARBA00023163"/>
    </source>
</evidence>
<proteinExistence type="predicted"/>
<dbReference type="PROSITE" id="PS51755">
    <property type="entry name" value="OMPR_PHOB"/>
    <property type="match status" value="1"/>
</dbReference>
<accession>A0A1H7K6A7</accession>
<keyword evidence="3" id="KW-0805">Transcription regulation</keyword>
<dbReference type="InterPro" id="IPR036388">
    <property type="entry name" value="WH-like_DNA-bd_sf"/>
</dbReference>
<dbReference type="Gene3D" id="6.10.250.690">
    <property type="match status" value="1"/>
</dbReference>
<evidence type="ECO:0000313" key="11">
    <source>
        <dbReference type="Proteomes" id="UP000185766"/>
    </source>
</evidence>
<dbReference type="AlphaFoldDB" id="A0A1H7K6A7"/>
<evidence type="ECO:0000256" key="1">
    <source>
        <dbReference type="ARBA" id="ARBA00022553"/>
    </source>
</evidence>
<gene>
    <name evidence="10" type="ORF">SAMN05216214_105162</name>
</gene>
<keyword evidence="2" id="KW-0902">Two-component regulatory system</keyword>
<dbReference type="GO" id="GO:0005829">
    <property type="term" value="C:cytosol"/>
    <property type="evidence" value="ECO:0007669"/>
    <property type="project" value="TreeGrafter"/>
</dbReference>
<protein>
    <submittedName>
        <fullName evidence="10">Two-component system, OmpR family, response regulator PhoP</fullName>
    </submittedName>
</protein>
<name>A0A1H7K6A7_9GAMM</name>
<dbReference type="GO" id="GO:0000156">
    <property type="term" value="F:phosphorelay response regulator activity"/>
    <property type="evidence" value="ECO:0007669"/>
    <property type="project" value="TreeGrafter"/>
</dbReference>
<dbReference type="PANTHER" id="PTHR48111">
    <property type="entry name" value="REGULATOR OF RPOS"/>
    <property type="match status" value="1"/>
</dbReference>
<feature type="DNA-binding region" description="OmpR/PhoB-type" evidence="7">
    <location>
        <begin position="124"/>
        <end position="222"/>
    </location>
</feature>
<dbReference type="Pfam" id="PF00072">
    <property type="entry name" value="Response_reg"/>
    <property type="match status" value="1"/>
</dbReference>
<evidence type="ECO:0000256" key="2">
    <source>
        <dbReference type="ARBA" id="ARBA00023012"/>
    </source>
</evidence>
<feature type="domain" description="OmpR/PhoB-type" evidence="9">
    <location>
        <begin position="124"/>
        <end position="222"/>
    </location>
</feature>
<dbReference type="GO" id="GO:0006355">
    <property type="term" value="P:regulation of DNA-templated transcription"/>
    <property type="evidence" value="ECO:0007669"/>
    <property type="project" value="InterPro"/>
</dbReference>
<evidence type="ECO:0000259" key="8">
    <source>
        <dbReference type="PROSITE" id="PS50110"/>
    </source>
</evidence>
<evidence type="ECO:0000256" key="7">
    <source>
        <dbReference type="PROSITE-ProRule" id="PRU01091"/>
    </source>
</evidence>
<evidence type="ECO:0000259" key="9">
    <source>
        <dbReference type="PROSITE" id="PS51755"/>
    </source>
</evidence>
<dbReference type="SMART" id="SM00448">
    <property type="entry name" value="REC"/>
    <property type="match status" value="1"/>
</dbReference>
<dbReference type="PROSITE" id="PS50110">
    <property type="entry name" value="RESPONSE_REGULATORY"/>
    <property type="match status" value="1"/>
</dbReference>
<keyword evidence="5" id="KW-0804">Transcription</keyword>